<comment type="caution">
    <text evidence="11">As this protein does not have any detectable helicase domains, it probably does not have helicase activity.</text>
</comment>
<dbReference type="Pfam" id="PF18319">
    <property type="entry name" value="Zn_ribbon_PriA"/>
    <property type="match status" value="1"/>
</dbReference>
<dbReference type="GO" id="GO:0006302">
    <property type="term" value="P:double-strand break repair"/>
    <property type="evidence" value="ECO:0007669"/>
    <property type="project" value="InterPro"/>
</dbReference>
<name>A0A832I9L0_9THEM</name>
<comment type="similarity">
    <text evidence="11">Belongs to the helicase family. PriA subfamily.</text>
</comment>
<keyword evidence="8 11" id="KW-0067">ATP-binding</keyword>
<feature type="binding site" evidence="11">
    <location>
        <position position="457"/>
    </location>
    <ligand>
        <name>Zn(2+)</name>
        <dbReference type="ChEBI" id="CHEBI:29105"/>
        <label>1</label>
    </ligand>
</feature>
<evidence type="ECO:0000256" key="4">
    <source>
        <dbReference type="ARBA" id="ARBA00022741"/>
    </source>
</evidence>
<dbReference type="AlphaFoldDB" id="A0A832I9L0"/>
<feature type="domain" description="PriA DNA helicase Cys-rich region (CRR)" evidence="14">
    <location>
        <begin position="463"/>
        <end position="489"/>
    </location>
</feature>
<comment type="cofactor">
    <cofactor evidence="11">
        <name>Zn(2+)</name>
        <dbReference type="ChEBI" id="CHEBI:29105"/>
    </cofactor>
    <text evidence="11">Binds 2 zinc ions per subunit.</text>
</comment>
<evidence type="ECO:0000256" key="2">
    <source>
        <dbReference type="ARBA" id="ARBA00022705"/>
    </source>
</evidence>
<dbReference type="NCBIfam" id="TIGR00595">
    <property type="entry name" value="priA"/>
    <property type="match status" value="1"/>
</dbReference>
<dbReference type="PANTHER" id="PTHR30580:SF0">
    <property type="entry name" value="PRIMOSOMAL PROTEIN N"/>
    <property type="match status" value="1"/>
</dbReference>
<dbReference type="GO" id="GO:1990077">
    <property type="term" value="C:primosome complex"/>
    <property type="evidence" value="ECO:0007669"/>
    <property type="project" value="UniProtKB-UniRule"/>
</dbReference>
<accession>A0A832I9L0</accession>
<dbReference type="GO" id="GO:0005524">
    <property type="term" value="F:ATP binding"/>
    <property type="evidence" value="ECO:0007669"/>
    <property type="project" value="UniProtKB-UniRule"/>
</dbReference>
<evidence type="ECO:0000256" key="3">
    <source>
        <dbReference type="ARBA" id="ARBA00022723"/>
    </source>
</evidence>
<dbReference type="GO" id="GO:0016787">
    <property type="term" value="F:hydrolase activity"/>
    <property type="evidence" value="ECO:0007669"/>
    <property type="project" value="UniProtKB-KW"/>
</dbReference>
<comment type="caution">
    <text evidence="15">The sequence shown here is derived from an EMBL/GenBank/DDBJ whole genome shotgun (WGS) entry which is preliminary data.</text>
</comment>
<keyword evidence="3 11" id="KW-0479">Metal-binding</keyword>
<gene>
    <name evidence="11 15" type="primary">priA</name>
    <name evidence="15" type="ORF">ENW55_07340</name>
</gene>
<evidence type="ECO:0000256" key="9">
    <source>
        <dbReference type="ARBA" id="ARBA00023125"/>
    </source>
</evidence>
<keyword evidence="10" id="KW-0413">Isomerase</keyword>
<dbReference type="InterPro" id="IPR040498">
    <property type="entry name" value="PriA_CRR"/>
</dbReference>
<evidence type="ECO:0000256" key="11">
    <source>
        <dbReference type="HAMAP-Rule" id="MF_00983"/>
    </source>
</evidence>
<dbReference type="GO" id="GO:0043138">
    <property type="term" value="F:3'-5' DNA helicase activity"/>
    <property type="evidence" value="ECO:0007669"/>
    <property type="project" value="TreeGrafter"/>
</dbReference>
<dbReference type="GO" id="GO:0008270">
    <property type="term" value="F:zinc ion binding"/>
    <property type="evidence" value="ECO:0007669"/>
    <property type="project" value="UniProtKB-UniRule"/>
</dbReference>
<feature type="binding site" evidence="11">
    <location>
        <position position="494"/>
    </location>
    <ligand>
        <name>Zn(2+)</name>
        <dbReference type="ChEBI" id="CHEBI:29105"/>
        <label>1</label>
    </ligand>
</feature>
<dbReference type="PANTHER" id="PTHR30580">
    <property type="entry name" value="PRIMOSOMAL PROTEIN N"/>
    <property type="match status" value="1"/>
</dbReference>
<feature type="binding site" evidence="11">
    <location>
        <position position="463"/>
    </location>
    <ligand>
        <name>Zn(2+)</name>
        <dbReference type="ChEBI" id="CHEBI:29105"/>
        <label>2</label>
    </ligand>
</feature>
<feature type="domain" description="Primosomal protein N C-terminal" evidence="13">
    <location>
        <begin position="645"/>
        <end position="728"/>
    </location>
</feature>
<evidence type="ECO:0000256" key="1">
    <source>
        <dbReference type="ARBA" id="ARBA00022515"/>
    </source>
</evidence>
<evidence type="ECO:0000259" key="12">
    <source>
        <dbReference type="Pfam" id="PF17764"/>
    </source>
</evidence>
<evidence type="ECO:0000259" key="13">
    <source>
        <dbReference type="Pfam" id="PF18074"/>
    </source>
</evidence>
<keyword evidence="5" id="KW-0378">Hydrolase</keyword>
<evidence type="ECO:0000256" key="7">
    <source>
        <dbReference type="ARBA" id="ARBA00022833"/>
    </source>
</evidence>
<comment type="function">
    <text evidence="11">Initiates the restart of stalled replication forks, which reloads the replicative helicase on sites other than the origin of replication. Recognizes and binds to abandoned replication forks and remodels them to uncover a helicase loading site. Promotes assembly of the primosome at these replication forks.</text>
</comment>
<feature type="binding site" evidence="11">
    <location>
        <position position="466"/>
    </location>
    <ligand>
        <name>Zn(2+)</name>
        <dbReference type="ChEBI" id="CHEBI:29105"/>
        <label>2</label>
    </ligand>
</feature>
<evidence type="ECO:0000259" key="14">
    <source>
        <dbReference type="Pfam" id="PF18319"/>
    </source>
</evidence>
<dbReference type="HAMAP" id="MF_00983">
    <property type="entry name" value="PriA"/>
    <property type="match status" value="1"/>
</dbReference>
<keyword evidence="4 11" id="KW-0547">Nucleotide-binding</keyword>
<dbReference type="InterPro" id="IPR041236">
    <property type="entry name" value="PriA_C"/>
</dbReference>
<keyword evidence="2 11" id="KW-0235">DNA replication</keyword>
<keyword evidence="7 11" id="KW-0862">Zinc</keyword>
<dbReference type="InterPro" id="IPR027417">
    <property type="entry name" value="P-loop_NTPase"/>
</dbReference>
<feature type="binding site" evidence="11">
    <location>
        <position position="454"/>
    </location>
    <ligand>
        <name>Zn(2+)</name>
        <dbReference type="ChEBI" id="CHEBI:29105"/>
        <label>1</label>
    </ligand>
</feature>
<feature type="binding site" evidence="11">
    <location>
        <position position="484"/>
    </location>
    <ligand>
        <name>Zn(2+)</name>
        <dbReference type="ChEBI" id="CHEBI:29105"/>
        <label>2</label>
    </ligand>
</feature>
<comment type="subunit">
    <text evidence="11">Component of the replication restart primosome.</text>
</comment>
<evidence type="ECO:0000313" key="15">
    <source>
        <dbReference type="EMBL" id="HGZ79784.1"/>
    </source>
</evidence>
<proteinExistence type="inferred from homology"/>
<dbReference type="GO" id="GO:0006270">
    <property type="term" value="P:DNA replication initiation"/>
    <property type="evidence" value="ECO:0007669"/>
    <property type="project" value="TreeGrafter"/>
</dbReference>
<dbReference type="InterPro" id="IPR041222">
    <property type="entry name" value="PriA_3primeBD"/>
</dbReference>
<sequence>MVYDLAISKVPLHCLYSYKSQEKLEPGERVIVDFHGRKTIGYVVKVSDKPASRELKEILQRLDRVSYLDQSDVEALESISERFFSPPGLLFDLAFPSFIDDYAETVVESLTPLVGFESLPLGEFIKKYGHDALKNQLDKGYIQLKKCFGRKTPRPRVSKWYVVVRNGLKALTRVHDEIEYDVISFLLTNGYATVEQLIESVGVSTKKIKQMQQEGLIELTQFLPVNTENLELAEAQLEPAPRGVTVLSGSTIGERLRSVIAFMKKITDENKSVLILVPFTSLTYMVAGFIRKFLNVTVQVYHARMSRSQRAKVWLDSVGDKTQVVVGTRVAAFLPMRNLGLIVAEESDDDAYYQFEDPVYDALELAETRARLRDIPFVICSSEPRLIDFHRREHLKWLRIPKENLNSDVSIVDVRQSGSILSEDLVESVRKTISEERASVILVRRKGFAPYVVCFACNHVLMCPNCDVALSFHKSQNVFKCHQCGYVRKAQSECPNCGAKALYPKGVGTERVERLLKYHLPGARIVRLESEELEPFEVQEQFLKLQTNEIDVLIGSRIVLQGFGTDRVGLICILDYDGLLSQPDYNTRLRMFQTMRKIRSNFTSARILIQTFQPQDGFLRDVFTVNSEDFYLEELKKRKEVNYPPFCDLVQVILESDLPQTGWELVNYCVRSLEGETVLGPVEHPIFKMAGKYRYHFLIKTKDLRKTLSKFNDVLMKIGKMGWRVFVNPPRLW</sequence>
<dbReference type="GO" id="GO:0006269">
    <property type="term" value="P:DNA replication, synthesis of primer"/>
    <property type="evidence" value="ECO:0007669"/>
    <property type="project" value="UniProtKB-KW"/>
</dbReference>
<dbReference type="InterPro" id="IPR005259">
    <property type="entry name" value="PriA"/>
</dbReference>
<keyword evidence="1 11" id="KW-0639">Primosome</keyword>
<dbReference type="EMBL" id="DTKQ01000051">
    <property type="protein sequence ID" value="HGZ79784.1"/>
    <property type="molecule type" value="Genomic_DNA"/>
</dbReference>
<keyword evidence="6" id="KW-0347">Helicase</keyword>
<dbReference type="Pfam" id="PF17764">
    <property type="entry name" value="PriA_3primeBD"/>
    <property type="match status" value="1"/>
</dbReference>
<feature type="binding site" evidence="11">
    <location>
        <position position="481"/>
    </location>
    <ligand>
        <name>Zn(2+)</name>
        <dbReference type="ChEBI" id="CHEBI:29105"/>
        <label>2</label>
    </ligand>
</feature>
<evidence type="ECO:0000256" key="6">
    <source>
        <dbReference type="ARBA" id="ARBA00022806"/>
    </source>
</evidence>
<dbReference type="GO" id="GO:0003677">
    <property type="term" value="F:DNA binding"/>
    <property type="evidence" value="ECO:0007669"/>
    <property type="project" value="UniProtKB-UniRule"/>
</dbReference>
<dbReference type="SUPFAM" id="SSF52540">
    <property type="entry name" value="P-loop containing nucleoside triphosphate hydrolases"/>
    <property type="match status" value="1"/>
</dbReference>
<organism evidence="15">
    <name type="scientific">Pseudothermotoga hypogea</name>
    <dbReference type="NCBI Taxonomy" id="57487"/>
    <lineage>
        <taxon>Bacteria</taxon>
        <taxon>Thermotogati</taxon>
        <taxon>Thermotogota</taxon>
        <taxon>Thermotogae</taxon>
        <taxon>Thermotogales</taxon>
        <taxon>Thermotogaceae</taxon>
        <taxon>Pseudothermotoga</taxon>
    </lineage>
</organism>
<feature type="domain" description="Primosomal protein N' 3' DNA-binding" evidence="12">
    <location>
        <begin position="9"/>
        <end position="96"/>
    </location>
</feature>
<dbReference type="Gene3D" id="3.40.50.300">
    <property type="entry name" value="P-loop containing nucleotide triphosphate hydrolases"/>
    <property type="match status" value="1"/>
</dbReference>
<dbReference type="Pfam" id="PF18074">
    <property type="entry name" value="PriA_C"/>
    <property type="match status" value="1"/>
</dbReference>
<dbReference type="Gene3D" id="3.40.1440.60">
    <property type="entry name" value="PriA, 3(prime) DNA-binding domain"/>
    <property type="match status" value="1"/>
</dbReference>
<evidence type="ECO:0000256" key="8">
    <source>
        <dbReference type="ARBA" id="ARBA00022840"/>
    </source>
</evidence>
<feature type="binding site" evidence="11">
    <location>
        <position position="497"/>
    </location>
    <ligand>
        <name>Zn(2+)</name>
        <dbReference type="ChEBI" id="CHEBI:29105"/>
        <label>1</label>
    </ligand>
</feature>
<keyword evidence="9 11" id="KW-0238">DNA-binding</keyword>
<dbReference type="InterPro" id="IPR042115">
    <property type="entry name" value="PriA_3primeBD_sf"/>
</dbReference>
<reference evidence="15" key="1">
    <citation type="journal article" date="2020" name="mSystems">
        <title>Genome- and Community-Level Interaction Insights into Carbon Utilization and Element Cycling Functions of Hydrothermarchaeota in Hydrothermal Sediment.</title>
        <authorList>
            <person name="Zhou Z."/>
            <person name="Liu Y."/>
            <person name="Xu W."/>
            <person name="Pan J."/>
            <person name="Luo Z.H."/>
            <person name="Li M."/>
        </authorList>
    </citation>
    <scope>NUCLEOTIDE SEQUENCE [LARGE SCALE GENOMIC DNA]</scope>
    <source>
        <strain evidence="15">SpSt-86</strain>
    </source>
</reference>
<protein>
    <recommendedName>
        <fullName evidence="11">Probable replication restart protein PriA</fullName>
    </recommendedName>
    <alternativeName>
        <fullName evidence="11">Putative ATP-dependent DNA helicase PriA</fullName>
    </alternativeName>
</protein>
<dbReference type="GO" id="GO:0006310">
    <property type="term" value="P:DNA recombination"/>
    <property type="evidence" value="ECO:0007669"/>
    <property type="project" value="InterPro"/>
</dbReference>
<evidence type="ECO:0000256" key="10">
    <source>
        <dbReference type="ARBA" id="ARBA00023235"/>
    </source>
</evidence>
<evidence type="ECO:0000256" key="5">
    <source>
        <dbReference type="ARBA" id="ARBA00022801"/>
    </source>
</evidence>